<feature type="transmembrane region" description="Helical" evidence="7">
    <location>
        <begin position="71"/>
        <end position="94"/>
    </location>
</feature>
<dbReference type="CDD" id="cd06261">
    <property type="entry name" value="TM_PBP2"/>
    <property type="match status" value="1"/>
</dbReference>
<reference evidence="9 10" key="1">
    <citation type="submission" date="2017-08" db="EMBL/GenBank/DDBJ databases">
        <title>Halomonas alkalisoli sp. nov., isolated from saline alkaline soil.</title>
        <authorList>
            <person name="Wang D."/>
            <person name="Zhang G."/>
        </authorList>
    </citation>
    <scope>NUCLEOTIDE SEQUENCE [LARGE SCALE GENOMIC DNA]</scope>
    <source>
        <strain evidence="9 10">WRN001</strain>
    </source>
</reference>
<evidence type="ECO:0000256" key="2">
    <source>
        <dbReference type="ARBA" id="ARBA00022448"/>
    </source>
</evidence>
<evidence type="ECO:0000256" key="5">
    <source>
        <dbReference type="ARBA" id="ARBA00022989"/>
    </source>
</evidence>
<dbReference type="PANTHER" id="PTHR43386:SF23">
    <property type="entry name" value="ABC TRANSPORTER"/>
    <property type="match status" value="1"/>
</dbReference>
<evidence type="ECO:0000313" key="9">
    <source>
        <dbReference type="EMBL" id="PAU78560.1"/>
    </source>
</evidence>
<comment type="caution">
    <text evidence="9">The sequence shown here is derived from an EMBL/GenBank/DDBJ whole genome shotgun (WGS) entry which is preliminary data.</text>
</comment>
<dbReference type="GO" id="GO:0055085">
    <property type="term" value="P:transmembrane transport"/>
    <property type="evidence" value="ECO:0007669"/>
    <property type="project" value="InterPro"/>
</dbReference>
<dbReference type="OrthoDB" id="9783218at2"/>
<sequence length="272" mass="28755">MRGNPRLGLALGALALLAALVALLIAQPSLAERAAASDFQARLLAPGGEHWFGTDVLGRDLLARTLQGLTLSLWVGAAAALLGSLIALGLAALACLGPRADVGVGLLVDSVLGLPHLILLILIAFALGGGTQAVIIAVALTHWPSLTRVLRAELLQLRQADYVRLSRRFGKSRGYIIRHHLLPALLPHCLVGGLLLFPHAILHEAALTFLGFGLSPGQPAIGVLLAESLRYLSAGYWWLGVFPGLGLLLLVLAFDRLGNALRRLLTPREAQQ</sequence>
<dbReference type="PROSITE" id="PS50928">
    <property type="entry name" value="ABC_TM1"/>
    <property type="match status" value="1"/>
</dbReference>
<name>A0A2A2F1B1_9GAMM</name>
<gene>
    <name evidence="9" type="ORF">CK498_04785</name>
</gene>
<keyword evidence="5 7" id="KW-1133">Transmembrane helix</keyword>
<protein>
    <submittedName>
        <fullName evidence="9">Peptide ABC transporter permease</fullName>
    </submittedName>
</protein>
<dbReference type="InterPro" id="IPR000515">
    <property type="entry name" value="MetI-like"/>
</dbReference>
<proteinExistence type="inferred from homology"/>
<feature type="domain" description="ABC transmembrane type-1" evidence="8">
    <location>
        <begin position="69"/>
        <end position="258"/>
    </location>
</feature>
<feature type="transmembrane region" description="Helical" evidence="7">
    <location>
        <begin position="181"/>
        <end position="202"/>
    </location>
</feature>
<dbReference type="AlphaFoldDB" id="A0A2A2F1B1"/>
<evidence type="ECO:0000313" key="10">
    <source>
        <dbReference type="Proteomes" id="UP000217771"/>
    </source>
</evidence>
<keyword evidence="10" id="KW-1185">Reference proteome</keyword>
<feature type="transmembrane region" description="Helical" evidence="7">
    <location>
        <begin position="235"/>
        <end position="254"/>
    </location>
</feature>
<keyword evidence="6 7" id="KW-0472">Membrane</keyword>
<comment type="similarity">
    <text evidence="7">Belongs to the binding-protein-dependent transport system permease family.</text>
</comment>
<evidence type="ECO:0000256" key="3">
    <source>
        <dbReference type="ARBA" id="ARBA00022475"/>
    </source>
</evidence>
<evidence type="ECO:0000256" key="4">
    <source>
        <dbReference type="ARBA" id="ARBA00022692"/>
    </source>
</evidence>
<evidence type="ECO:0000259" key="8">
    <source>
        <dbReference type="PROSITE" id="PS50928"/>
    </source>
</evidence>
<dbReference type="Gene3D" id="1.10.3720.10">
    <property type="entry name" value="MetI-like"/>
    <property type="match status" value="1"/>
</dbReference>
<keyword evidence="4 7" id="KW-0812">Transmembrane</keyword>
<dbReference type="Pfam" id="PF00528">
    <property type="entry name" value="BPD_transp_1"/>
    <property type="match status" value="1"/>
</dbReference>
<dbReference type="PANTHER" id="PTHR43386">
    <property type="entry name" value="OLIGOPEPTIDE TRANSPORT SYSTEM PERMEASE PROTEIN APPC"/>
    <property type="match status" value="1"/>
</dbReference>
<feature type="transmembrane region" description="Helical" evidence="7">
    <location>
        <begin position="133"/>
        <end position="150"/>
    </location>
</feature>
<evidence type="ECO:0000256" key="6">
    <source>
        <dbReference type="ARBA" id="ARBA00023136"/>
    </source>
</evidence>
<keyword evidence="2 7" id="KW-0813">Transport</keyword>
<dbReference type="InterPro" id="IPR035906">
    <property type="entry name" value="MetI-like_sf"/>
</dbReference>
<dbReference type="GO" id="GO:0005886">
    <property type="term" value="C:plasma membrane"/>
    <property type="evidence" value="ECO:0007669"/>
    <property type="project" value="UniProtKB-SubCell"/>
</dbReference>
<feature type="transmembrane region" description="Helical" evidence="7">
    <location>
        <begin position="106"/>
        <end position="127"/>
    </location>
</feature>
<keyword evidence="3" id="KW-1003">Cell membrane</keyword>
<dbReference type="EMBL" id="NSKB01000002">
    <property type="protein sequence ID" value="PAU78560.1"/>
    <property type="molecule type" value="Genomic_DNA"/>
</dbReference>
<dbReference type="Proteomes" id="UP000217771">
    <property type="component" value="Unassembled WGS sequence"/>
</dbReference>
<dbReference type="SUPFAM" id="SSF161098">
    <property type="entry name" value="MetI-like"/>
    <property type="match status" value="1"/>
</dbReference>
<dbReference type="InterPro" id="IPR050366">
    <property type="entry name" value="BP-dependent_transpt_permease"/>
</dbReference>
<evidence type="ECO:0000256" key="7">
    <source>
        <dbReference type="RuleBase" id="RU363032"/>
    </source>
</evidence>
<comment type="subcellular location">
    <subcellularLocation>
        <location evidence="1 7">Cell membrane</location>
        <topology evidence="1 7">Multi-pass membrane protein</topology>
    </subcellularLocation>
</comment>
<accession>A0A2A2F1B1</accession>
<evidence type="ECO:0000256" key="1">
    <source>
        <dbReference type="ARBA" id="ARBA00004651"/>
    </source>
</evidence>
<organism evidence="9 10">
    <name type="scientific">Halomonas salipaludis</name>
    <dbReference type="NCBI Taxonomy" id="2032625"/>
    <lineage>
        <taxon>Bacteria</taxon>
        <taxon>Pseudomonadati</taxon>
        <taxon>Pseudomonadota</taxon>
        <taxon>Gammaproteobacteria</taxon>
        <taxon>Oceanospirillales</taxon>
        <taxon>Halomonadaceae</taxon>
        <taxon>Halomonas</taxon>
    </lineage>
</organism>